<dbReference type="Gene3D" id="1.10.287.950">
    <property type="entry name" value="Methyl-accepting chemotaxis protein"/>
    <property type="match status" value="1"/>
</dbReference>
<dbReference type="SUPFAM" id="SSF141371">
    <property type="entry name" value="PilZ domain-like"/>
    <property type="match status" value="1"/>
</dbReference>
<evidence type="ECO:0000259" key="8">
    <source>
        <dbReference type="PROSITE" id="PS50885"/>
    </source>
</evidence>
<dbReference type="RefSeq" id="WP_189079170.1">
    <property type="nucleotide sequence ID" value="NZ_BMMX01000007.1"/>
</dbReference>
<accession>A0A8J3FNP4</accession>
<protein>
    <submittedName>
        <fullName evidence="9">Methyl-accepting chemotaxis protein</fullName>
    </submittedName>
</protein>
<evidence type="ECO:0000256" key="3">
    <source>
        <dbReference type="ARBA" id="ARBA00023224"/>
    </source>
</evidence>
<organism evidence="9 10">
    <name type="scientific">Mangrovihabitans endophyticus</name>
    <dbReference type="NCBI Taxonomy" id="1751298"/>
    <lineage>
        <taxon>Bacteria</taxon>
        <taxon>Bacillati</taxon>
        <taxon>Actinomycetota</taxon>
        <taxon>Actinomycetes</taxon>
        <taxon>Micromonosporales</taxon>
        <taxon>Micromonosporaceae</taxon>
        <taxon>Mangrovihabitans</taxon>
    </lineage>
</organism>
<evidence type="ECO:0000256" key="4">
    <source>
        <dbReference type="ARBA" id="ARBA00029447"/>
    </source>
</evidence>
<dbReference type="GO" id="GO:0016020">
    <property type="term" value="C:membrane"/>
    <property type="evidence" value="ECO:0007669"/>
    <property type="project" value="InterPro"/>
</dbReference>
<evidence type="ECO:0000313" key="10">
    <source>
        <dbReference type="Proteomes" id="UP000656042"/>
    </source>
</evidence>
<evidence type="ECO:0000256" key="1">
    <source>
        <dbReference type="ARBA" id="ARBA00022692"/>
    </source>
</evidence>
<dbReference type="SMART" id="SM00283">
    <property type="entry name" value="MA"/>
    <property type="match status" value="1"/>
</dbReference>
<dbReference type="Proteomes" id="UP000656042">
    <property type="component" value="Unassembled WGS sequence"/>
</dbReference>
<feature type="domain" description="Methyl-accepting transducer" evidence="7">
    <location>
        <begin position="372"/>
        <end position="570"/>
    </location>
</feature>
<comment type="similarity">
    <text evidence="4">Belongs to the methyl-accepting chemotaxis (MCP) protein family.</text>
</comment>
<evidence type="ECO:0000313" key="9">
    <source>
        <dbReference type="EMBL" id="GGK88571.1"/>
    </source>
</evidence>
<evidence type="ECO:0000259" key="7">
    <source>
        <dbReference type="PROSITE" id="PS50111"/>
    </source>
</evidence>
<dbReference type="InterPro" id="IPR009875">
    <property type="entry name" value="PilZ_domain"/>
</dbReference>
<proteinExistence type="inferred from homology"/>
<dbReference type="SUPFAM" id="SSF58104">
    <property type="entry name" value="Methyl-accepting chemotaxis protein (MCP) signaling domain"/>
    <property type="match status" value="1"/>
</dbReference>
<dbReference type="AlphaFoldDB" id="A0A8J3FNP4"/>
<dbReference type="PROSITE" id="PS50885">
    <property type="entry name" value="HAMP"/>
    <property type="match status" value="1"/>
</dbReference>
<dbReference type="EMBL" id="BMMX01000007">
    <property type="protein sequence ID" value="GGK88571.1"/>
    <property type="molecule type" value="Genomic_DNA"/>
</dbReference>
<comment type="caution">
    <text evidence="9">The sequence shown here is derived from an EMBL/GenBank/DDBJ whole genome shotgun (WGS) entry which is preliminary data.</text>
</comment>
<dbReference type="Pfam" id="PF07238">
    <property type="entry name" value="PilZ"/>
    <property type="match status" value="1"/>
</dbReference>
<keyword evidence="6" id="KW-0472">Membrane</keyword>
<feature type="transmembrane region" description="Helical" evidence="6">
    <location>
        <begin position="264"/>
        <end position="285"/>
    </location>
</feature>
<dbReference type="InterPro" id="IPR004089">
    <property type="entry name" value="MCPsignal_dom"/>
</dbReference>
<keyword evidence="1 6" id="KW-0812">Transmembrane</keyword>
<dbReference type="PROSITE" id="PS50111">
    <property type="entry name" value="CHEMOTAXIS_TRANSDUC_2"/>
    <property type="match status" value="1"/>
</dbReference>
<dbReference type="GO" id="GO:0007165">
    <property type="term" value="P:signal transduction"/>
    <property type="evidence" value="ECO:0007669"/>
    <property type="project" value="UniProtKB-KW"/>
</dbReference>
<reference evidence="9" key="1">
    <citation type="journal article" date="2014" name="Int. J. Syst. Evol. Microbiol.">
        <title>Complete genome sequence of Corynebacterium casei LMG S-19264T (=DSM 44701T), isolated from a smear-ripened cheese.</title>
        <authorList>
            <consortium name="US DOE Joint Genome Institute (JGI-PGF)"/>
            <person name="Walter F."/>
            <person name="Albersmeier A."/>
            <person name="Kalinowski J."/>
            <person name="Ruckert C."/>
        </authorList>
    </citation>
    <scope>NUCLEOTIDE SEQUENCE</scope>
    <source>
        <strain evidence="9">CGMCC 4.7299</strain>
    </source>
</reference>
<evidence type="ECO:0000256" key="2">
    <source>
        <dbReference type="ARBA" id="ARBA00022989"/>
    </source>
</evidence>
<reference evidence="9" key="2">
    <citation type="submission" date="2020-09" db="EMBL/GenBank/DDBJ databases">
        <authorList>
            <person name="Sun Q."/>
            <person name="Zhou Y."/>
        </authorList>
    </citation>
    <scope>NUCLEOTIDE SEQUENCE</scope>
    <source>
        <strain evidence="9">CGMCC 4.7299</strain>
    </source>
</reference>
<dbReference type="PANTHER" id="PTHR32089">
    <property type="entry name" value="METHYL-ACCEPTING CHEMOTAXIS PROTEIN MCPB"/>
    <property type="match status" value="1"/>
</dbReference>
<sequence length="665" mass="70521">MSAAVGLPWPLRPVLAAADRMRSSLRLGVVVAVLVIPGLVATYAYSSSINADVSFSEAEKHGVEVMQPALQAMTETVAGRQADLSALQAAADKYPELVVGDLPLGSGAALVGDLKHLITDVADRSNLILDPDLDSYYVMSAQVVQIPNALLAAVEAGEAITADDPEITRAVHASNLTRAAQLLRDDVETAATHSEMTDLRQRLTPVETAADEIAALATALADGSGPVSTTAVADDLSAAMAPLGQVLDDLLDERIGFLSLERSVVLGLTTGGFLLAFWFAAGVLWRTRHDVRLAVTGVTAIASGDFSERELPGGKDEFGDIGHALATARARLVAQERELTESQRVRQEQLRVSFMHQRQAEMRLRDRAQTIIDESTQSIAEELRLVTGQVGDVRQASETIDREISTTDAATSAVVEHARRADQVISSLENSLRRVASTAALVNGIAGQTRLLALNATIEAARAGELGLGFTVVADEVKELATTTSRSTEQIAETIAELERDTSEVSQTIAAMVSGINSVGDAATSLRAVAADQGTVVGRLNDRMDHTIGRIEEMSTLASELERRQSDRIAASGPALLRPAGSVDFIDATLVNVSTGGLRARLPDGIDLVVGDVVDVKLDHKDRHIDVPARVANIDGAERGLQFLVANDGQQEQVDRYVAALSDLA</sequence>
<feature type="transmembrane region" description="Helical" evidence="6">
    <location>
        <begin position="26"/>
        <end position="45"/>
    </location>
</feature>
<dbReference type="InterPro" id="IPR003660">
    <property type="entry name" value="HAMP_dom"/>
</dbReference>
<gene>
    <name evidence="9" type="ORF">GCM10012284_23300</name>
</gene>
<keyword evidence="2 6" id="KW-1133">Transmembrane helix</keyword>
<keyword evidence="3 5" id="KW-0807">Transducer</keyword>
<dbReference type="Pfam" id="PF00015">
    <property type="entry name" value="MCPsignal"/>
    <property type="match status" value="1"/>
</dbReference>
<dbReference type="GO" id="GO:0035438">
    <property type="term" value="F:cyclic-di-GMP binding"/>
    <property type="evidence" value="ECO:0007669"/>
    <property type="project" value="InterPro"/>
</dbReference>
<dbReference type="PANTHER" id="PTHR32089:SF112">
    <property type="entry name" value="LYSOZYME-LIKE PROTEIN-RELATED"/>
    <property type="match status" value="1"/>
</dbReference>
<feature type="domain" description="HAMP" evidence="8">
    <location>
        <begin position="285"/>
        <end position="337"/>
    </location>
</feature>
<dbReference type="SMART" id="SM00304">
    <property type="entry name" value="HAMP"/>
    <property type="match status" value="1"/>
</dbReference>
<name>A0A8J3FNP4_9ACTN</name>
<keyword evidence="10" id="KW-1185">Reference proteome</keyword>
<evidence type="ECO:0000256" key="5">
    <source>
        <dbReference type="PROSITE-ProRule" id="PRU00284"/>
    </source>
</evidence>
<evidence type="ECO:0000256" key="6">
    <source>
        <dbReference type="SAM" id="Phobius"/>
    </source>
</evidence>
<dbReference type="Gene3D" id="2.40.10.220">
    <property type="entry name" value="predicted glycosyltransferase like domains"/>
    <property type="match status" value="1"/>
</dbReference>